<dbReference type="OrthoDB" id="9806226at2"/>
<proteinExistence type="inferred from homology"/>
<dbReference type="InterPro" id="IPR036388">
    <property type="entry name" value="WH-like_DNA-bd_sf"/>
</dbReference>
<evidence type="ECO:0000313" key="7">
    <source>
        <dbReference type="Proteomes" id="UP000051378"/>
    </source>
</evidence>
<dbReference type="InterPro" id="IPR005234">
    <property type="entry name" value="ScpB_csome_segregation"/>
</dbReference>
<dbReference type="HAMAP" id="MF_01804">
    <property type="entry name" value="ScpB"/>
    <property type="match status" value="1"/>
</dbReference>
<dbReference type="GO" id="GO:0006260">
    <property type="term" value="P:DNA replication"/>
    <property type="evidence" value="ECO:0007669"/>
    <property type="project" value="UniProtKB-UniRule"/>
</dbReference>
<organism evidence="6 7">
    <name type="scientific">Holzapfeliella floricola DSM 23037 = JCM 16512</name>
    <dbReference type="NCBI Taxonomy" id="1423744"/>
    <lineage>
        <taxon>Bacteria</taxon>
        <taxon>Bacillati</taxon>
        <taxon>Bacillota</taxon>
        <taxon>Bacilli</taxon>
        <taxon>Lactobacillales</taxon>
        <taxon>Lactobacillaceae</taxon>
        <taxon>Holzapfeliella</taxon>
    </lineage>
</organism>
<dbReference type="NCBIfam" id="TIGR00281">
    <property type="entry name" value="SMC-Scp complex subunit ScpB"/>
    <property type="match status" value="1"/>
</dbReference>
<evidence type="ECO:0000256" key="5">
    <source>
        <dbReference type="HAMAP-Rule" id="MF_01804"/>
    </source>
</evidence>
<keyword evidence="1 5" id="KW-0963">Cytoplasm</keyword>
<comment type="caution">
    <text evidence="6">The sequence shown here is derived from an EMBL/GenBank/DDBJ whole genome shotgun (WGS) entry which is preliminary data.</text>
</comment>
<keyword evidence="3 5" id="KW-0159">Chromosome partition</keyword>
<evidence type="ECO:0000256" key="1">
    <source>
        <dbReference type="ARBA" id="ARBA00022490"/>
    </source>
</evidence>
<comment type="subunit">
    <text evidence="5">Homodimer. Homodimerization may be required to stabilize the binding of ScpA to the Smc head domains. Component of a cohesin-like complex composed of ScpA, ScpB and the Smc homodimer, in which ScpA and ScpB bind to the head domain of Smc. The presence of the three proteins is required for the association of the complex with DNA.</text>
</comment>
<dbReference type="GO" id="GO:0051301">
    <property type="term" value="P:cell division"/>
    <property type="evidence" value="ECO:0007669"/>
    <property type="project" value="UniProtKB-KW"/>
</dbReference>
<keyword evidence="2 5" id="KW-0132">Cell division</keyword>
<dbReference type="EMBL" id="AYZL01000020">
    <property type="protein sequence ID" value="KRN03651.1"/>
    <property type="molecule type" value="Genomic_DNA"/>
</dbReference>
<name>A0A0R2DJM0_9LACO</name>
<dbReference type="RefSeq" id="WP_056974969.1">
    <property type="nucleotide sequence ID" value="NZ_AYZL01000020.1"/>
</dbReference>
<dbReference type="SUPFAM" id="SSF46785">
    <property type="entry name" value="Winged helix' DNA-binding domain"/>
    <property type="match status" value="2"/>
</dbReference>
<protein>
    <recommendedName>
        <fullName evidence="5">Segregation and condensation protein B</fullName>
    </recommendedName>
</protein>
<dbReference type="PANTHER" id="PTHR34298:SF2">
    <property type="entry name" value="SEGREGATION AND CONDENSATION PROTEIN B"/>
    <property type="match status" value="1"/>
</dbReference>
<reference evidence="6 7" key="1">
    <citation type="journal article" date="2015" name="Genome Announc.">
        <title>Expanding the biotechnology potential of lactobacilli through comparative genomics of 213 strains and associated genera.</title>
        <authorList>
            <person name="Sun Z."/>
            <person name="Harris H.M."/>
            <person name="McCann A."/>
            <person name="Guo C."/>
            <person name="Argimon S."/>
            <person name="Zhang W."/>
            <person name="Yang X."/>
            <person name="Jeffery I.B."/>
            <person name="Cooney J.C."/>
            <person name="Kagawa T.F."/>
            <person name="Liu W."/>
            <person name="Song Y."/>
            <person name="Salvetti E."/>
            <person name="Wrobel A."/>
            <person name="Rasinkangas P."/>
            <person name="Parkhill J."/>
            <person name="Rea M.C."/>
            <person name="O'Sullivan O."/>
            <person name="Ritari J."/>
            <person name="Douillard F.P."/>
            <person name="Paul Ross R."/>
            <person name="Yang R."/>
            <person name="Briner A.E."/>
            <person name="Felis G.E."/>
            <person name="de Vos W.M."/>
            <person name="Barrangou R."/>
            <person name="Klaenhammer T.R."/>
            <person name="Caufield P.W."/>
            <person name="Cui Y."/>
            <person name="Zhang H."/>
            <person name="O'Toole P.W."/>
        </authorList>
    </citation>
    <scope>NUCLEOTIDE SEQUENCE [LARGE SCALE GENOMIC DNA]</scope>
    <source>
        <strain evidence="6 7">DSM 23037</strain>
    </source>
</reference>
<dbReference type="Proteomes" id="UP000051378">
    <property type="component" value="Unassembled WGS sequence"/>
</dbReference>
<dbReference type="PATRIC" id="fig|1423744.4.peg.778"/>
<dbReference type="PANTHER" id="PTHR34298">
    <property type="entry name" value="SEGREGATION AND CONDENSATION PROTEIN B"/>
    <property type="match status" value="1"/>
</dbReference>
<dbReference type="GO" id="GO:0005737">
    <property type="term" value="C:cytoplasm"/>
    <property type="evidence" value="ECO:0007669"/>
    <property type="project" value="UniProtKB-SubCell"/>
</dbReference>
<dbReference type="PIRSF" id="PIRSF019345">
    <property type="entry name" value="ScpB"/>
    <property type="match status" value="1"/>
</dbReference>
<dbReference type="InterPro" id="IPR036390">
    <property type="entry name" value="WH_DNA-bd_sf"/>
</dbReference>
<evidence type="ECO:0000256" key="4">
    <source>
        <dbReference type="ARBA" id="ARBA00023306"/>
    </source>
</evidence>
<sequence>MNYADLEAVLFVAGDQGVDEKNLQDLFDVSITDLKNVINYYVYSLEQDVNRGLQLIKVNQTYKLVTKEATESVLKKYYKKDIQFHLSQAALEVLAIICYQQPITRVEIDEIRGVASQAAIQTLNARGLIAENGKKDVPGRPKLFGTTDYFLQYFGFESLDEMPKIEEFKTESLIDTQGINEEEVNKS</sequence>
<evidence type="ECO:0000256" key="3">
    <source>
        <dbReference type="ARBA" id="ARBA00022829"/>
    </source>
</evidence>
<dbReference type="Pfam" id="PF04079">
    <property type="entry name" value="SMC_ScpB"/>
    <property type="match status" value="1"/>
</dbReference>
<gene>
    <name evidence="5" type="primary">scpB</name>
    <name evidence="6" type="ORF">FC86_GL000758</name>
</gene>
<evidence type="ECO:0000313" key="6">
    <source>
        <dbReference type="EMBL" id="KRN03651.1"/>
    </source>
</evidence>
<keyword evidence="4 5" id="KW-0131">Cell cycle</keyword>
<dbReference type="STRING" id="1423744.FC86_GL000758"/>
<dbReference type="GO" id="GO:0051304">
    <property type="term" value="P:chromosome separation"/>
    <property type="evidence" value="ECO:0007669"/>
    <property type="project" value="InterPro"/>
</dbReference>
<keyword evidence="7" id="KW-1185">Reference proteome</keyword>
<dbReference type="AlphaFoldDB" id="A0A0R2DJM0"/>
<accession>A0A0R2DJM0</accession>
<comment type="similarity">
    <text evidence="5">Belongs to the ScpB family.</text>
</comment>
<comment type="function">
    <text evidence="5">Participates in chromosomal partition during cell division. May act via the formation of a condensin-like complex containing Smc and ScpA that pull DNA away from mid-cell into both cell halves.</text>
</comment>
<comment type="subcellular location">
    <subcellularLocation>
        <location evidence="5">Cytoplasm</location>
    </subcellularLocation>
    <text evidence="5">Associated with two foci at the outer edges of the nucleoid region in young cells, and at four foci within both cell halves in older cells.</text>
</comment>
<evidence type="ECO:0000256" key="2">
    <source>
        <dbReference type="ARBA" id="ARBA00022618"/>
    </source>
</evidence>
<dbReference type="Gene3D" id="1.10.10.10">
    <property type="entry name" value="Winged helix-like DNA-binding domain superfamily/Winged helix DNA-binding domain"/>
    <property type="match status" value="2"/>
</dbReference>